<accession>A0A9P8LA24</accession>
<dbReference type="PANTHER" id="PTHR42048:SF1">
    <property type="entry name" value="ARS-BINDING PROTEIN 2"/>
    <property type="match status" value="1"/>
</dbReference>
<feature type="compositionally biased region" description="Polar residues" evidence="1">
    <location>
        <begin position="113"/>
        <end position="130"/>
    </location>
</feature>
<feature type="region of interest" description="Disordered" evidence="1">
    <location>
        <begin position="381"/>
        <end position="646"/>
    </location>
</feature>
<feature type="region of interest" description="Disordered" evidence="1">
    <location>
        <begin position="293"/>
        <end position="364"/>
    </location>
</feature>
<dbReference type="GO" id="GO:0003688">
    <property type="term" value="F:DNA replication origin binding"/>
    <property type="evidence" value="ECO:0007669"/>
    <property type="project" value="TreeGrafter"/>
</dbReference>
<feature type="region of interest" description="Disordered" evidence="1">
    <location>
        <begin position="1"/>
        <end position="89"/>
    </location>
</feature>
<proteinExistence type="predicted"/>
<feature type="region of interest" description="Disordered" evidence="1">
    <location>
        <begin position="759"/>
        <end position="779"/>
    </location>
</feature>
<keyword evidence="3" id="KW-1185">Reference proteome</keyword>
<gene>
    <name evidence="2" type="ORF">GP486_005009</name>
</gene>
<dbReference type="EMBL" id="JAGHQM010000879">
    <property type="protein sequence ID" value="KAH0558330.1"/>
    <property type="molecule type" value="Genomic_DNA"/>
</dbReference>
<feature type="compositionally biased region" description="Polar residues" evidence="1">
    <location>
        <begin position="412"/>
        <end position="429"/>
    </location>
</feature>
<feature type="compositionally biased region" description="Polar residues" evidence="1">
    <location>
        <begin position="64"/>
        <end position="89"/>
    </location>
</feature>
<dbReference type="Pfam" id="PF09441">
    <property type="entry name" value="Abp2"/>
    <property type="match status" value="1"/>
</dbReference>
<feature type="compositionally biased region" description="Polar residues" evidence="1">
    <location>
        <begin position="381"/>
        <end position="395"/>
    </location>
</feature>
<name>A0A9P8LA24_9PEZI</name>
<dbReference type="Proteomes" id="UP000750711">
    <property type="component" value="Unassembled WGS sequence"/>
</dbReference>
<dbReference type="AlphaFoldDB" id="A0A9P8LA24"/>
<dbReference type="PANTHER" id="PTHR42048">
    <property type="entry name" value="ARS-BINDING PROTEIN 2"/>
    <property type="match status" value="1"/>
</dbReference>
<sequence>MDDHYNPSPEDDDESLVRHLANHNHQHANSQSSTSPTFSHTEYRHPSVPAIDPSLEGEGIPGPNGSNNNLDAQNTFSPTATHHNNSPLNPQQFPRQLYTDMARTALSPPTPTEPSSAITTRFPTAPQNHQKQLLPAYTPSDRSLPSRDVTDASIDNAYVAFILYCNPSVPLSTDTSELRRGFRAPPKSDGKSFNTFTLLELIRKLENKEIRTWTSLAIQLGVEPPMMAKNQSAQKVQQYAVRLKRWMHAMHVDAFFEYCLGKSHSYYTQVPPLSAPYPEFGRDGVPLEEDLALRALHPESRPKRGRRKTEDKDNDSEKGSSPAKRPHLDTSAATPSMDEFGGPHSALFPGSAIPSSAHPDDMDRYVDHLDPWAAASTITSGAVTASSGPQPSTPHAASGSGGQHFRWRLNARENTPSTPHPQSAMTPTISHPPDSIFDEPQSAITPTSSKVRSRRRHGPAVSSAWPSSGNPLTGKLRGRPPSNRSVRDGPFSTFPANPKTREGPVIDLGNTPVSTPISARGEGNHEMPQHFQFPPPPTSGGPSQQQGQGQGKPSGLHLQVPPRTGGNVQLATPTVVVNGEDSNPPFSPIPSKERNLKPPASFFDDPDGAGSGGGGGGSGGGGGGGSGGDEDFSSQHGGHPHGPSLADDIERTLAARLLNAGLSDGQPLSLEEAKVISEKTLQELRTNFAGSSGSGNEDTFLFNVSALLGVADSSGMAKVKNFKIERSPGPVGNGLSKGIASEGDDELGQQLGGVESVEADTINPGGQAGDGEAPGRHKTGGTSNYVYDISWQLQLSPLSCTFALHVAVPAIRGHHQHSAPNNTELPGQAASHFVGSIDRFDGNENGGVSTAGDLGDSFTEEDGETDWKKKFMALQKLVKEKEDEFGKLKRKVLEAILDKNI</sequence>
<evidence type="ECO:0000256" key="1">
    <source>
        <dbReference type="SAM" id="MobiDB-lite"/>
    </source>
</evidence>
<feature type="compositionally biased region" description="Basic and acidic residues" evidence="1">
    <location>
        <begin position="296"/>
        <end position="318"/>
    </location>
</feature>
<evidence type="ECO:0000313" key="3">
    <source>
        <dbReference type="Proteomes" id="UP000750711"/>
    </source>
</evidence>
<organism evidence="2 3">
    <name type="scientific">Trichoglossum hirsutum</name>
    <dbReference type="NCBI Taxonomy" id="265104"/>
    <lineage>
        <taxon>Eukaryota</taxon>
        <taxon>Fungi</taxon>
        <taxon>Dikarya</taxon>
        <taxon>Ascomycota</taxon>
        <taxon>Pezizomycotina</taxon>
        <taxon>Geoglossomycetes</taxon>
        <taxon>Geoglossales</taxon>
        <taxon>Geoglossaceae</taxon>
        <taxon>Trichoglossum</taxon>
    </lineage>
</organism>
<reference evidence="2" key="1">
    <citation type="submission" date="2021-03" db="EMBL/GenBank/DDBJ databases">
        <title>Comparative genomics and phylogenomic investigation of the class Geoglossomycetes provide insights into ecological specialization and systematics.</title>
        <authorList>
            <person name="Melie T."/>
            <person name="Pirro S."/>
            <person name="Miller A.N."/>
            <person name="Quandt A."/>
        </authorList>
    </citation>
    <scope>NUCLEOTIDE SEQUENCE</scope>
    <source>
        <strain evidence="2">CAQ_001_2017</strain>
    </source>
</reference>
<feature type="region of interest" description="Disordered" evidence="1">
    <location>
        <begin position="724"/>
        <end position="747"/>
    </location>
</feature>
<feature type="compositionally biased region" description="Polar residues" evidence="1">
    <location>
        <begin position="27"/>
        <end position="40"/>
    </location>
</feature>
<feature type="compositionally biased region" description="Low complexity" evidence="1">
    <location>
        <begin position="540"/>
        <end position="555"/>
    </location>
</feature>
<dbReference type="InterPro" id="IPR018562">
    <property type="entry name" value="ARS-binding_2"/>
</dbReference>
<protein>
    <recommendedName>
        <fullName evidence="4">ARS binding protein 2</fullName>
    </recommendedName>
</protein>
<feature type="compositionally biased region" description="Gly residues" evidence="1">
    <location>
        <begin position="609"/>
        <end position="627"/>
    </location>
</feature>
<evidence type="ECO:0008006" key="4">
    <source>
        <dbReference type="Google" id="ProtNLM"/>
    </source>
</evidence>
<comment type="caution">
    <text evidence="2">The sequence shown here is derived from an EMBL/GenBank/DDBJ whole genome shotgun (WGS) entry which is preliminary data.</text>
</comment>
<feature type="region of interest" description="Disordered" evidence="1">
    <location>
        <begin position="106"/>
        <end position="130"/>
    </location>
</feature>
<evidence type="ECO:0000313" key="2">
    <source>
        <dbReference type="EMBL" id="KAH0558330.1"/>
    </source>
</evidence>